<dbReference type="EMBL" id="UZAL01004145">
    <property type="protein sequence ID" value="VDO89331.1"/>
    <property type="molecule type" value="Genomic_DNA"/>
</dbReference>
<protein>
    <submittedName>
        <fullName evidence="1">Uncharacterized protein</fullName>
    </submittedName>
</protein>
<reference evidence="1 2" key="1">
    <citation type="submission" date="2018-11" db="EMBL/GenBank/DDBJ databases">
        <authorList>
            <consortium name="Pathogen Informatics"/>
        </authorList>
    </citation>
    <scope>NUCLEOTIDE SEQUENCE [LARGE SCALE GENOMIC DNA]</scope>
    <source>
        <strain>Denwood</strain>
        <strain evidence="2">Zambia</strain>
    </source>
</reference>
<organism evidence="1 2">
    <name type="scientific">Schistosoma mattheei</name>
    <dbReference type="NCBI Taxonomy" id="31246"/>
    <lineage>
        <taxon>Eukaryota</taxon>
        <taxon>Metazoa</taxon>
        <taxon>Spiralia</taxon>
        <taxon>Lophotrochozoa</taxon>
        <taxon>Platyhelminthes</taxon>
        <taxon>Trematoda</taxon>
        <taxon>Digenea</taxon>
        <taxon>Strigeidida</taxon>
        <taxon>Schistosomatoidea</taxon>
        <taxon>Schistosomatidae</taxon>
        <taxon>Schistosoma</taxon>
    </lineage>
</organism>
<dbReference type="AlphaFoldDB" id="A0A183NKX1"/>
<sequence length="97" mass="10636">MQLGQQIGLAMSLRSFNLDVSSLFETRIRDSGKVQQIRSPSVTSKGLFYVRLSEDPVASPSGFPGVGVALNARAEATLIDWILTNSWLYTVKLESSM</sequence>
<dbReference type="STRING" id="31246.A0A183NKX1"/>
<accession>A0A183NKX1</accession>
<evidence type="ECO:0000313" key="1">
    <source>
        <dbReference type="EMBL" id="VDO89331.1"/>
    </source>
</evidence>
<evidence type="ECO:0000313" key="2">
    <source>
        <dbReference type="Proteomes" id="UP000269396"/>
    </source>
</evidence>
<name>A0A183NKX1_9TREM</name>
<proteinExistence type="predicted"/>
<gene>
    <name evidence="1" type="ORF">SMTD_LOCUS2757</name>
</gene>
<dbReference type="Proteomes" id="UP000269396">
    <property type="component" value="Unassembled WGS sequence"/>
</dbReference>
<keyword evidence="2" id="KW-1185">Reference proteome</keyword>